<dbReference type="RefSeq" id="WP_000183282.1">
    <property type="nucleotide sequence ID" value="NZ_CP058289.1"/>
</dbReference>
<protein>
    <submittedName>
        <fullName evidence="1">Uncharacterized protein</fullName>
    </submittedName>
</protein>
<dbReference type="EMBL" id="CP045110">
    <property type="protein sequence ID" value="QFQ04855.1"/>
    <property type="molecule type" value="Genomic_DNA"/>
</dbReference>
<evidence type="ECO:0000313" key="2">
    <source>
        <dbReference type="Proteomes" id="UP000498640"/>
    </source>
</evidence>
<reference evidence="2" key="1">
    <citation type="submission" date="2019-10" db="EMBL/GenBank/DDBJ databases">
        <title>Acinetobacter baumannii strain ATCC 19606 complete genome sequence.</title>
        <authorList>
            <person name="Tillman L.N."/>
            <person name="Kenyon J."/>
            <person name="To J."/>
            <person name="Hamidian M."/>
        </authorList>
    </citation>
    <scope>NUCLEOTIDE SEQUENCE [LARGE SCALE GENOMIC DNA]</scope>
    <source>
        <strain evidence="2">ATCC 19606 / DSM 30007 / JCM 6841 / CCUG 19606 / CIP 70.34 / NBRC 109757 / NCIMB 12457 / NCTC 12156 / 81</strain>
    </source>
</reference>
<dbReference type="Proteomes" id="UP000498640">
    <property type="component" value="Chromosome"/>
</dbReference>
<sequence length="122" mass="14083">MTNLNKLRSDFEAIYWNPTAVDWFSFNEKLNRYIDLDPHTGNFPHESEELIHQLNQLNNAWDLYQKAKAQTVPNEIINEIQSWIAVKSFAVEDAHPDLPIIDANELGEFIEQLVKGESGAEQ</sequence>
<organism evidence="1 2">
    <name type="scientific">Acinetobacter baumannii (strain ATCC 19606 / DSM 30007 / JCM 6841 / CCUG 19606 / CIP 70.34 / NBRC 109757 / NCIMB 12457 / NCTC 12156 / 81)</name>
    <dbReference type="NCBI Taxonomy" id="575584"/>
    <lineage>
        <taxon>Bacteria</taxon>
        <taxon>Pseudomonadati</taxon>
        <taxon>Pseudomonadota</taxon>
        <taxon>Gammaproteobacteria</taxon>
        <taxon>Moraxellales</taxon>
        <taxon>Moraxellaceae</taxon>
        <taxon>Acinetobacter</taxon>
        <taxon>Acinetobacter calcoaceticus/baumannii complex</taxon>
    </lineage>
</organism>
<accession>A0ABX6CFM3</accession>
<keyword evidence="2" id="KW-1185">Reference proteome</keyword>
<proteinExistence type="predicted"/>
<gene>
    <name evidence="1" type="ORF">FQU82_01423</name>
</gene>
<evidence type="ECO:0000313" key="1">
    <source>
        <dbReference type="EMBL" id="QFQ04855.1"/>
    </source>
</evidence>
<reference evidence="1 2" key="2">
    <citation type="journal article" date="2020" name="Microorganisms">
        <title>Analysis of Complete Genome Sequence of Acinetobacter baumannii Strain ATCC 19606 Reveals Novel Mobile Genetic Elements and Novel Prophage.</title>
        <authorList>
            <person name="Hamidian M."/>
            <person name="Blasco L."/>
            <person name="Tillman L.N."/>
            <person name="To J."/>
            <person name="Tomas M."/>
            <person name="Myers G.S.A."/>
        </authorList>
    </citation>
    <scope>NUCLEOTIDE SEQUENCE [LARGE SCALE GENOMIC DNA]</scope>
    <source>
        <strain evidence="2">ATCC 19606 / DSM 30007 / JCM 6841 / CCUG 19606 / CIP 70.34 / NBRC 109757 / NCIMB 12457 / NCTC 12156 / 81</strain>
    </source>
</reference>
<name>A0ABX6CFM3_ACIB2</name>
<dbReference type="GeneID" id="92893351"/>